<name>A0A0H2R4E5_9AGAM</name>
<reference evidence="1 2" key="1">
    <citation type="submission" date="2015-04" db="EMBL/GenBank/DDBJ databases">
        <title>Complete genome sequence of Schizopora paradoxa KUC8140, a cosmopolitan wood degrader in East Asia.</title>
        <authorList>
            <consortium name="DOE Joint Genome Institute"/>
            <person name="Min B."/>
            <person name="Park H."/>
            <person name="Jang Y."/>
            <person name="Kim J.-J."/>
            <person name="Kim K.H."/>
            <person name="Pangilinan J."/>
            <person name="Lipzen A."/>
            <person name="Riley R."/>
            <person name="Grigoriev I.V."/>
            <person name="Spatafora J.W."/>
            <person name="Choi I.-G."/>
        </authorList>
    </citation>
    <scope>NUCLEOTIDE SEQUENCE [LARGE SCALE GENOMIC DNA]</scope>
    <source>
        <strain evidence="1 2">KUC8140</strain>
    </source>
</reference>
<gene>
    <name evidence="1" type="ORF">SCHPADRAFT_895633</name>
</gene>
<sequence length="161" mass="18475">MTFVSPRYHPEGLYTAQESKLIHTQTWKMPGYMFIVDVIGEGPFSALKEDVNVKCATSFVASQLSRATRKPAVPKTQTRTRKEPVFPWVYPQYLLIGSDPAVPFQTPLRTLGNGWSPPSRVWQAPPKSSRDLEKFGLNTSTQKFFLAYVYTNFLIRRTKWQ</sequence>
<proteinExistence type="predicted"/>
<dbReference type="EMBL" id="KQ086226">
    <property type="protein sequence ID" value="KLO06207.1"/>
    <property type="molecule type" value="Genomic_DNA"/>
</dbReference>
<keyword evidence="2" id="KW-1185">Reference proteome</keyword>
<protein>
    <submittedName>
        <fullName evidence="1">Uncharacterized protein</fullName>
    </submittedName>
</protein>
<accession>A0A0H2R4E5</accession>
<dbReference type="InParanoid" id="A0A0H2R4E5"/>
<dbReference type="AlphaFoldDB" id="A0A0H2R4E5"/>
<dbReference type="Proteomes" id="UP000053477">
    <property type="component" value="Unassembled WGS sequence"/>
</dbReference>
<organism evidence="1 2">
    <name type="scientific">Schizopora paradoxa</name>
    <dbReference type="NCBI Taxonomy" id="27342"/>
    <lineage>
        <taxon>Eukaryota</taxon>
        <taxon>Fungi</taxon>
        <taxon>Dikarya</taxon>
        <taxon>Basidiomycota</taxon>
        <taxon>Agaricomycotina</taxon>
        <taxon>Agaricomycetes</taxon>
        <taxon>Hymenochaetales</taxon>
        <taxon>Schizoporaceae</taxon>
        <taxon>Schizopora</taxon>
    </lineage>
</organism>
<evidence type="ECO:0000313" key="2">
    <source>
        <dbReference type="Proteomes" id="UP000053477"/>
    </source>
</evidence>
<evidence type="ECO:0000313" key="1">
    <source>
        <dbReference type="EMBL" id="KLO06207.1"/>
    </source>
</evidence>